<name>A0A1J0GJU4_9CLOT</name>
<dbReference type="RefSeq" id="WP_071613843.1">
    <property type="nucleotide sequence ID" value="NZ_CP015756.1"/>
</dbReference>
<organism evidence="1 2">
    <name type="scientific">Clostridium estertheticum subsp. estertheticum</name>
    <dbReference type="NCBI Taxonomy" id="1552"/>
    <lineage>
        <taxon>Bacteria</taxon>
        <taxon>Bacillati</taxon>
        <taxon>Bacillota</taxon>
        <taxon>Clostridia</taxon>
        <taxon>Eubacteriales</taxon>
        <taxon>Clostridiaceae</taxon>
        <taxon>Clostridium</taxon>
    </lineage>
</organism>
<proteinExistence type="predicted"/>
<dbReference type="STRING" id="1552.A7L45_16435"/>
<gene>
    <name evidence="1" type="ORF">A7L45_16435</name>
</gene>
<dbReference type="Proteomes" id="UP000182569">
    <property type="component" value="Chromosome"/>
</dbReference>
<evidence type="ECO:0000313" key="2">
    <source>
        <dbReference type="Proteomes" id="UP000182569"/>
    </source>
</evidence>
<dbReference type="AlphaFoldDB" id="A0A1J0GJU4"/>
<keyword evidence="2" id="KW-1185">Reference proteome</keyword>
<reference evidence="2" key="1">
    <citation type="journal article" date="2016" name="Front. Microbiol.">
        <title>Complete Genome Sequence of Clostridium estertheticum DSM 8809, a Microbe Identified in Spoiled Vacuum Packed Beef.</title>
        <authorList>
            <person name="Yu Z."/>
            <person name="Gunn L."/>
            <person name="Brennan E."/>
            <person name="Reid R."/>
            <person name="Wall P.G."/>
            <person name="Gaora O.P."/>
            <person name="Hurley D."/>
            <person name="Bolton D."/>
            <person name="Fanning S."/>
        </authorList>
    </citation>
    <scope>NUCLEOTIDE SEQUENCE [LARGE SCALE GENOMIC DNA]</scope>
    <source>
        <strain evidence="2">DSM 8809</strain>
    </source>
</reference>
<evidence type="ECO:0000313" key="1">
    <source>
        <dbReference type="EMBL" id="APC41551.1"/>
    </source>
</evidence>
<protein>
    <submittedName>
        <fullName evidence="1">Uncharacterized protein</fullName>
    </submittedName>
</protein>
<sequence length="74" mass="8927">MEYYKRYLVTRNDDKPIIIKVDQNEKVNRPNNIDDEDWITQYIEESLGGFNELTICDLDDLGYVYLHFDDFTEN</sequence>
<dbReference type="KEGG" id="ceu:A7L45_16435"/>
<dbReference type="EMBL" id="CP015756">
    <property type="protein sequence ID" value="APC41551.1"/>
    <property type="molecule type" value="Genomic_DNA"/>
</dbReference>
<accession>A0A1J0GJU4</accession>